<name>A0A165TBE0_9AGAM</name>
<dbReference type="InterPro" id="IPR040521">
    <property type="entry name" value="KDZ"/>
</dbReference>
<gene>
    <name evidence="2" type="ORF">NEOLEDRAFT_1198259</name>
</gene>
<accession>A0A165TBE0</accession>
<dbReference type="Proteomes" id="UP000076761">
    <property type="component" value="Unassembled WGS sequence"/>
</dbReference>
<organism evidence="2 3">
    <name type="scientific">Neolentinus lepideus HHB14362 ss-1</name>
    <dbReference type="NCBI Taxonomy" id="1314782"/>
    <lineage>
        <taxon>Eukaryota</taxon>
        <taxon>Fungi</taxon>
        <taxon>Dikarya</taxon>
        <taxon>Basidiomycota</taxon>
        <taxon>Agaricomycotina</taxon>
        <taxon>Agaricomycetes</taxon>
        <taxon>Gloeophyllales</taxon>
        <taxon>Gloeophyllaceae</taxon>
        <taxon>Neolentinus</taxon>
    </lineage>
</organism>
<evidence type="ECO:0000256" key="1">
    <source>
        <dbReference type="SAM" id="MobiDB-lite"/>
    </source>
</evidence>
<dbReference type="InParanoid" id="A0A165TBE0"/>
<proteinExistence type="predicted"/>
<dbReference type="STRING" id="1314782.A0A165TBE0"/>
<dbReference type="PANTHER" id="PTHR33096:SF1">
    <property type="entry name" value="CXC1-LIKE CYSTEINE CLUSTER ASSOCIATED WITH KDZ TRANSPOSASES DOMAIN-CONTAINING PROTEIN"/>
    <property type="match status" value="1"/>
</dbReference>
<protein>
    <recommendedName>
        <fullName evidence="4">CxC1-like cysteine cluster associated with KDZ transposases domain-containing protein</fullName>
    </recommendedName>
</protein>
<dbReference type="EMBL" id="KV425567">
    <property type="protein sequence ID" value="KZT26423.1"/>
    <property type="molecule type" value="Genomic_DNA"/>
</dbReference>
<evidence type="ECO:0000313" key="2">
    <source>
        <dbReference type="EMBL" id="KZT26423.1"/>
    </source>
</evidence>
<dbReference type="OrthoDB" id="3251205at2759"/>
<feature type="region of interest" description="Disordered" evidence="1">
    <location>
        <begin position="179"/>
        <end position="205"/>
    </location>
</feature>
<evidence type="ECO:0000313" key="3">
    <source>
        <dbReference type="Proteomes" id="UP000076761"/>
    </source>
</evidence>
<dbReference type="Pfam" id="PF18758">
    <property type="entry name" value="KDZ"/>
    <property type="match status" value="1"/>
</dbReference>
<dbReference type="PANTHER" id="PTHR33096">
    <property type="entry name" value="CXC2 DOMAIN-CONTAINING PROTEIN"/>
    <property type="match status" value="1"/>
</dbReference>
<dbReference type="AlphaFoldDB" id="A0A165TBE0"/>
<keyword evidence="3" id="KW-1185">Reference proteome</keyword>
<reference evidence="2 3" key="1">
    <citation type="journal article" date="2016" name="Mol. Biol. Evol.">
        <title>Comparative Genomics of Early-Diverging Mushroom-Forming Fungi Provides Insights into the Origins of Lignocellulose Decay Capabilities.</title>
        <authorList>
            <person name="Nagy L.G."/>
            <person name="Riley R."/>
            <person name="Tritt A."/>
            <person name="Adam C."/>
            <person name="Daum C."/>
            <person name="Floudas D."/>
            <person name="Sun H."/>
            <person name="Yadav J.S."/>
            <person name="Pangilinan J."/>
            <person name="Larsson K.H."/>
            <person name="Matsuura K."/>
            <person name="Barry K."/>
            <person name="Labutti K."/>
            <person name="Kuo R."/>
            <person name="Ohm R.A."/>
            <person name="Bhattacharya S.S."/>
            <person name="Shirouzu T."/>
            <person name="Yoshinaga Y."/>
            <person name="Martin F.M."/>
            <person name="Grigoriev I.V."/>
            <person name="Hibbett D.S."/>
        </authorList>
    </citation>
    <scope>NUCLEOTIDE SEQUENCE [LARGE SCALE GENOMIC DNA]</scope>
    <source>
        <strain evidence="2 3">HHB14362 ss-1</strain>
    </source>
</reference>
<feature type="compositionally biased region" description="Polar residues" evidence="1">
    <location>
        <begin position="189"/>
        <end position="205"/>
    </location>
</feature>
<evidence type="ECO:0008006" key="4">
    <source>
        <dbReference type="Google" id="ProtNLM"/>
    </source>
</evidence>
<sequence length="658" mass="75592">MTRYTDRDSHFSVPQRPQEGANESLICHGLLGCSPVNPSIAISLNTLELYHHLRRRHPQLSIEAMTKALCNIHDVTYQNWYREQVSIAFDTYLDILRWVQKAVDKTLGRDDLNWRLHHTCPACNYKLKDEPHLSPSCLLAMDGNNSLKRLKNTGLADDRSFHSSYFLTREQVDKFKDEVKGNTRRQARNLPTDSDEVNPTNGENCPSSCTDRWKAGAAEHEKTALDIYDTTGIFVSACRHGIIVKACEMVQSGDLAKYPLAIEDHLLDEYGEDQGHGYDIACSFDTTIGRSGLVGPKARRLGLRLIVNSFHGYAHNRLCQLKNHLLYNPGTGIEDLETLECIFSRSNAVARTVRHATRFHWMQYIDLHFRQQDENSYEALGKFIFDNYRQALRIIADFTPEVKAMEKALGISCDNFSTWLDEERRFLTDLKDEPQEQVLKCAYVRALIQHCQADERWKAVSAQFVATPSQTAPQYAIEYRETLWLETACRTALDQLMVSIAAVGDLEQKLEIAERWTDAHPEYRKTLEYLRTRDFHRALDRLQQLVIQRLFELQKANMAGMGYKMRMSIGKALKARGKAIWTALKKYNTLASSMNPPAPILQWKDLVSYSFVAEFDLLKHSYSMRDVTSSPWTVPANREVMSKYFKILRAKEEVLSET</sequence>